<accession>A0AA50IDH0</accession>
<reference evidence="1" key="1">
    <citation type="submission" date="2023-05" db="EMBL/GenBank/DDBJ databases">
        <title>Genome analysis of newly isolated bacteriophages.</title>
        <authorList>
            <person name="Wojcicki M."/>
            <person name="Swider O."/>
            <person name="Srednicka P."/>
            <person name="Shymialevich D."/>
        </authorList>
    </citation>
    <scope>NUCLEOTIDE SEQUENCE</scope>
</reference>
<evidence type="ECO:0000313" key="2">
    <source>
        <dbReference type="Proteomes" id="UP001234853"/>
    </source>
</evidence>
<gene>
    <name evidence="1" type="ORF">IBHPHPPA_00044</name>
</gene>
<organism evidence="1 2">
    <name type="scientific">Salmonella phage KKP 3828</name>
    <dbReference type="NCBI Taxonomy" id="3041358"/>
    <lineage>
        <taxon>Viruses</taxon>
        <taxon>Duplodnaviria</taxon>
        <taxon>Heunggongvirae</taxon>
        <taxon>Uroviricota</taxon>
        <taxon>Caudoviricetes</taxon>
        <taxon>Autographivirales</taxon>
        <taxon>Autoscriptoviridae</taxon>
        <taxon>Slopekvirinae</taxon>
        <taxon>Koutsourovirus</taxon>
        <taxon>Koutsourovirus KKP3828</taxon>
    </lineage>
</organism>
<dbReference type="EMBL" id="OR067835">
    <property type="protein sequence ID" value="WLW41044.1"/>
    <property type="molecule type" value="Genomic_DNA"/>
</dbReference>
<protein>
    <submittedName>
        <fullName evidence="1">Uncharacterized protein</fullName>
    </submittedName>
</protein>
<proteinExistence type="predicted"/>
<keyword evidence="2" id="KW-1185">Reference proteome</keyword>
<evidence type="ECO:0000313" key="1">
    <source>
        <dbReference type="EMBL" id="WLW41044.1"/>
    </source>
</evidence>
<sequence>MKKRWSVVTLQLHKLISNYIHYGNRGDYDMTGKCGADCTNRCSIGACPKADEFDGFILDFDEDAVAKRNAEREQAQTESTCKLNDDGDCEGCKI</sequence>
<name>A0AA50IDH0_9CAUD</name>
<dbReference type="Proteomes" id="UP001234853">
    <property type="component" value="Segment"/>
</dbReference>